<protein>
    <recommendedName>
        <fullName evidence="2">Nephrocystin 3-like N-terminal domain-containing protein</fullName>
    </recommendedName>
</protein>
<organism evidence="3 4">
    <name type="scientific">Lasiosphaeria miniovina</name>
    <dbReference type="NCBI Taxonomy" id="1954250"/>
    <lineage>
        <taxon>Eukaryota</taxon>
        <taxon>Fungi</taxon>
        <taxon>Dikarya</taxon>
        <taxon>Ascomycota</taxon>
        <taxon>Pezizomycotina</taxon>
        <taxon>Sordariomycetes</taxon>
        <taxon>Sordariomycetidae</taxon>
        <taxon>Sordariales</taxon>
        <taxon>Lasiosphaeriaceae</taxon>
        <taxon>Lasiosphaeria</taxon>
    </lineage>
</organism>
<dbReference type="PANTHER" id="PTHR10039:SF5">
    <property type="entry name" value="NACHT DOMAIN-CONTAINING PROTEIN"/>
    <property type="match status" value="1"/>
</dbReference>
<evidence type="ECO:0000313" key="3">
    <source>
        <dbReference type="EMBL" id="KAK0718055.1"/>
    </source>
</evidence>
<gene>
    <name evidence="3" type="ORF">B0T26DRAFT_777462</name>
</gene>
<feature type="domain" description="Nephrocystin 3-like N-terminal" evidence="2">
    <location>
        <begin position="43"/>
        <end position="185"/>
    </location>
</feature>
<dbReference type="InterPro" id="IPR056884">
    <property type="entry name" value="NPHP3-like_N"/>
</dbReference>
<reference evidence="3" key="1">
    <citation type="submission" date="2023-06" db="EMBL/GenBank/DDBJ databases">
        <title>Genome-scale phylogeny and comparative genomics of the fungal order Sordariales.</title>
        <authorList>
            <consortium name="Lawrence Berkeley National Laboratory"/>
            <person name="Hensen N."/>
            <person name="Bonometti L."/>
            <person name="Westerberg I."/>
            <person name="Brannstrom I.O."/>
            <person name="Guillou S."/>
            <person name="Cros-Aarteil S."/>
            <person name="Calhoun S."/>
            <person name="Haridas S."/>
            <person name="Kuo A."/>
            <person name="Mondo S."/>
            <person name="Pangilinan J."/>
            <person name="Riley R."/>
            <person name="LaButti K."/>
            <person name="Andreopoulos B."/>
            <person name="Lipzen A."/>
            <person name="Chen C."/>
            <person name="Yanf M."/>
            <person name="Daum C."/>
            <person name="Ng V."/>
            <person name="Clum A."/>
            <person name="Steindorff A."/>
            <person name="Ohm R."/>
            <person name="Martin F."/>
            <person name="Silar P."/>
            <person name="Natvig D."/>
            <person name="Lalanne C."/>
            <person name="Gautier V."/>
            <person name="Ament-velasquez S.L."/>
            <person name="Kruys A."/>
            <person name="Hutchinson M.I."/>
            <person name="Powell A.J."/>
            <person name="Barry K."/>
            <person name="Miller A.N."/>
            <person name="Grigoriev I.V."/>
            <person name="Debuchy R."/>
            <person name="Gladieux P."/>
            <person name="Thoren M.H."/>
            <person name="Johannesson H."/>
        </authorList>
    </citation>
    <scope>NUCLEOTIDE SEQUENCE</scope>
    <source>
        <strain evidence="3">SMH2392-1A</strain>
    </source>
</reference>
<sequence length="189" mass="21493">MGVGLNHRTKAMKAILLCLWDDAKKTKKREQQFSPQLNKVMGSFPDWLERPSDSTYWMTGKPSSGKSTLMKSILAQPQLQSYLEKWAGGLPLVVVTFYAWHAGFTLQKSFSGLKRTLLVQALHSHPRLLTIVVPRRWAVVQILRGNTTFPLWENWEVDESFDALLSESGKSLRLVIFIDGLDEFDVDAN</sequence>
<evidence type="ECO:0000259" key="2">
    <source>
        <dbReference type="Pfam" id="PF24883"/>
    </source>
</evidence>
<dbReference type="SUPFAM" id="SSF52540">
    <property type="entry name" value="P-loop containing nucleoside triphosphate hydrolases"/>
    <property type="match status" value="1"/>
</dbReference>
<dbReference type="Pfam" id="PF24883">
    <property type="entry name" value="NPHP3_N"/>
    <property type="match status" value="1"/>
</dbReference>
<comment type="caution">
    <text evidence="3">The sequence shown here is derived from an EMBL/GenBank/DDBJ whole genome shotgun (WGS) entry which is preliminary data.</text>
</comment>
<dbReference type="Gene3D" id="3.40.50.300">
    <property type="entry name" value="P-loop containing nucleotide triphosphate hydrolases"/>
    <property type="match status" value="1"/>
</dbReference>
<dbReference type="EMBL" id="JAUIRO010000004">
    <property type="protein sequence ID" value="KAK0718055.1"/>
    <property type="molecule type" value="Genomic_DNA"/>
</dbReference>
<name>A0AA40DWC8_9PEZI</name>
<dbReference type="RefSeq" id="XP_060296848.1">
    <property type="nucleotide sequence ID" value="XM_060446635.1"/>
</dbReference>
<evidence type="ECO:0000313" key="4">
    <source>
        <dbReference type="Proteomes" id="UP001172101"/>
    </source>
</evidence>
<dbReference type="Proteomes" id="UP001172101">
    <property type="component" value="Unassembled WGS sequence"/>
</dbReference>
<dbReference type="PANTHER" id="PTHR10039">
    <property type="entry name" value="AMELOGENIN"/>
    <property type="match status" value="1"/>
</dbReference>
<dbReference type="GeneID" id="85329905"/>
<keyword evidence="1" id="KW-0677">Repeat</keyword>
<keyword evidence="4" id="KW-1185">Reference proteome</keyword>
<evidence type="ECO:0000256" key="1">
    <source>
        <dbReference type="ARBA" id="ARBA00022737"/>
    </source>
</evidence>
<proteinExistence type="predicted"/>
<accession>A0AA40DWC8</accession>
<dbReference type="InterPro" id="IPR027417">
    <property type="entry name" value="P-loop_NTPase"/>
</dbReference>
<dbReference type="AlphaFoldDB" id="A0AA40DWC8"/>